<dbReference type="EMBL" id="BAAAEM010000003">
    <property type="protein sequence ID" value="GAA0480341.1"/>
    <property type="molecule type" value="Genomic_DNA"/>
</dbReference>
<evidence type="ECO:0000256" key="1">
    <source>
        <dbReference type="SAM" id="SignalP"/>
    </source>
</evidence>
<protein>
    <submittedName>
        <fullName evidence="2">Uncharacterized protein</fullName>
    </submittedName>
</protein>
<evidence type="ECO:0000313" key="3">
    <source>
        <dbReference type="Proteomes" id="UP001500713"/>
    </source>
</evidence>
<accession>A0ABN1ANL4</accession>
<reference evidence="2 3" key="1">
    <citation type="journal article" date="2019" name="Int. J. Syst. Evol. Microbiol.">
        <title>The Global Catalogue of Microorganisms (GCM) 10K type strain sequencing project: providing services to taxonomists for standard genome sequencing and annotation.</title>
        <authorList>
            <consortium name="The Broad Institute Genomics Platform"/>
            <consortium name="The Broad Institute Genome Sequencing Center for Infectious Disease"/>
            <person name="Wu L."/>
            <person name="Ma J."/>
        </authorList>
    </citation>
    <scope>NUCLEOTIDE SEQUENCE [LARGE SCALE GENOMIC DNA]</scope>
    <source>
        <strain evidence="2 3">JCM 14162</strain>
    </source>
</reference>
<sequence length="41" mass="4462">MSKRLMFSAILATALMATTTFYAQSQIDQNKTAAAYETANS</sequence>
<gene>
    <name evidence="2" type="ORF">GCM10009096_22930</name>
</gene>
<proteinExistence type="predicted"/>
<comment type="caution">
    <text evidence="2">The sequence shown here is derived from an EMBL/GenBank/DDBJ whole genome shotgun (WGS) entry which is preliminary data.</text>
</comment>
<name>A0ABN1ANL4_9SPHN</name>
<keyword evidence="3" id="KW-1185">Reference proteome</keyword>
<evidence type="ECO:0000313" key="2">
    <source>
        <dbReference type="EMBL" id="GAA0480341.1"/>
    </source>
</evidence>
<feature type="signal peptide" evidence="1">
    <location>
        <begin position="1"/>
        <end position="23"/>
    </location>
</feature>
<keyword evidence="1" id="KW-0732">Signal</keyword>
<organism evidence="2 3">
    <name type="scientific">Parasphingorhabdus litoris</name>
    <dbReference type="NCBI Taxonomy" id="394733"/>
    <lineage>
        <taxon>Bacteria</taxon>
        <taxon>Pseudomonadati</taxon>
        <taxon>Pseudomonadota</taxon>
        <taxon>Alphaproteobacteria</taxon>
        <taxon>Sphingomonadales</taxon>
        <taxon>Sphingomonadaceae</taxon>
        <taxon>Parasphingorhabdus</taxon>
    </lineage>
</organism>
<feature type="chain" id="PRO_5045782959" evidence="1">
    <location>
        <begin position="24"/>
        <end position="41"/>
    </location>
</feature>
<dbReference type="Proteomes" id="UP001500713">
    <property type="component" value="Unassembled WGS sequence"/>
</dbReference>
<dbReference type="RefSeq" id="WP_268255389.1">
    <property type="nucleotide sequence ID" value="NZ_BAAAEM010000003.1"/>
</dbReference>